<dbReference type="AlphaFoldDB" id="A0A2M9A7R2"/>
<dbReference type="EMBL" id="PGEX01000001">
    <property type="protein sequence ID" value="PJJ41755.1"/>
    <property type="molecule type" value="Genomic_DNA"/>
</dbReference>
<dbReference type="GO" id="GO:0042910">
    <property type="term" value="F:xenobiotic transmembrane transporter activity"/>
    <property type="evidence" value="ECO:0007669"/>
    <property type="project" value="InterPro"/>
</dbReference>
<evidence type="ECO:0000256" key="10">
    <source>
        <dbReference type="SAM" id="Phobius"/>
    </source>
</evidence>
<feature type="transmembrane region" description="Helical" evidence="10">
    <location>
        <begin position="278"/>
        <end position="301"/>
    </location>
</feature>
<feature type="transmembrane region" description="Helical" evidence="10">
    <location>
        <begin position="48"/>
        <end position="75"/>
    </location>
</feature>
<sequence length="450" mass="48003">MPVNLTEGSVFKNIAVFSTPYFVAYFLQTLYGLADLFVVGQFEGAEAITAVAVGSQAMHFLTVIIVGLAMGTTVLTSRAVGAGNLRSISRITGNTIVLFSLFAVISTAVLLLLCGPIVSLLKTPAEAVDGTVRYLQICFAGIPFIVAYNLIAAIFRGMGDSKHPMYFIAVACVLNIILDYVFMGGMRLGAAGAALATVLAQSMSVLVSLFAAKKLHLGVKLCRRDFRPHKALFKGLLNIGAPIAAQDGFIQVSFLFITMIANSRGVEIAAAVGIVEKIITFLFLVPSTILSTISAIAAQDMGAEKPEQAKKTLWTGTAIAAGIGLFFAVIFQPFSEPFLALFSSDASVVRFGTEYLRTYVIDCLVAGIHFCFSGYFCACGLSILSFVHNALSIVLFRIPGTGLAAKYFPDTLTPMGLAAPAGSLFSVLFCFFAYWILQKSLLLQKDSARA</sequence>
<keyword evidence="8 10" id="KW-0472">Membrane</keyword>
<keyword evidence="7" id="KW-0406">Ion transport</keyword>
<dbReference type="OrthoDB" id="9776324at2"/>
<dbReference type="CDD" id="cd13138">
    <property type="entry name" value="MATE_yoeA_like"/>
    <property type="match status" value="1"/>
</dbReference>
<keyword evidence="2" id="KW-0813">Transport</keyword>
<evidence type="ECO:0000256" key="9">
    <source>
        <dbReference type="ARBA" id="ARBA00031636"/>
    </source>
</evidence>
<evidence type="ECO:0000256" key="2">
    <source>
        <dbReference type="ARBA" id="ARBA00022448"/>
    </source>
</evidence>
<feature type="transmembrane region" description="Helical" evidence="10">
    <location>
        <begin position="417"/>
        <end position="437"/>
    </location>
</feature>
<keyword evidence="4" id="KW-1003">Cell membrane</keyword>
<feature type="transmembrane region" description="Helical" evidence="10">
    <location>
        <begin position="232"/>
        <end position="258"/>
    </location>
</feature>
<comment type="subcellular location">
    <subcellularLocation>
        <location evidence="1">Cell membrane</location>
        <topology evidence="1">Multi-pass membrane protein</topology>
    </subcellularLocation>
</comment>
<comment type="caution">
    <text evidence="11">The sequence shown here is derived from an EMBL/GenBank/DDBJ whole genome shotgun (WGS) entry which is preliminary data.</text>
</comment>
<feature type="transmembrane region" description="Helical" evidence="10">
    <location>
        <begin position="383"/>
        <end position="405"/>
    </location>
</feature>
<evidence type="ECO:0000313" key="12">
    <source>
        <dbReference type="Proteomes" id="UP000231134"/>
    </source>
</evidence>
<dbReference type="NCBIfam" id="TIGR00797">
    <property type="entry name" value="matE"/>
    <property type="match status" value="1"/>
</dbReference>
<dbReference type="InterPro" id="IPR050222">
    <property type="entry name" value="MATE_MdtK"/>
</dbReference>
<name>A0A2M9A7R2_9BACT</name>
<protein>
    <recommendedName>
        <fullName evidence="9">Multidrug-efflux transporter</fullName>
    </recommendedName>
</protein>
<dbReference type="Proteomes" id="UP000231134">
    <property type="component" value="Unassembled WGS sequence"/>
</dbReference>
<keyword evidence="12" id="KW-1185">Reference proteome</keyword>
<feature type="transmembrane region" description="Helical" evidence="10">
    <location>
        <begin position="166"/>
        <end position="183"/>
    </location>
</feature>
<evidence type="ECO:0000256" key="8">
    <source>
        <dbReference type="ARBA" id="ARBA00023136"/>
    </source>
</evidence>
<evidence type="ECO:0000256" key="3">
    <source>
        <dbReference type="ARBA" id="ARBA00022449"/>
    </source>
</evidence>
<keyword evidence="5 10" id="KW-0812">Transmembrane</keyword>
<feature type="transmembrane region" description="Helical" evidence="10">
    <location>
        <begin position="355"/>
        <end position="376"/>
    </location>
</feature>
<dbReference type="PANTHER" id="PTHR43298:SF2">
    <property type="entry name" value="FMN_FAD EXPORTER YEEO-RELATED"/>
    <property type="match status" value="1"/>
</dbReference>
<dbReference type="GO" id="GO:0015297">
    <property type="term" value="F:antiporter activity"/>
    <property type="evidence" value="ECO:0007669"/>
    <property type="project" value="UniProtKB-KW"/>
</dbReference>
<dbReference type="RefSeq" id="WP_100425689.1">
    <property type="nucleotide sequence ID" value="NZ_PGEX01000001.1"/>
</dbReference>
<feature type="transmembrane region" description="Helical" evidence="10">
    <location>
        <begin position="96"/>
        <end position="121"/>
    </location>
</feature>
<dbReference type="PIRSF" id="PIRSF006603">
    <property type="entry name" value="DinF"/>
    <property type="match status" value="1"/>
</dbReference>
<reference evidence="11 12" key="1">
    <citation type="submission" date="2017-11" db="EMBL/GenBank/DDBJ databases">
        <title>Animal gut microbial communities from fecal samples from Wisconsin, USA.</title>
        <authorList>
            <person name="Neumann A."/>
        </authorList>
    </citation>
    <scope>NUCLEOTIDE SEQUENCE [LARGE SCALE GENOMIC DNA]</scope>
    <source>
        <strain evidence="11 12">UWS3</strain>
    </source>
</reference>
<feature type="transmembrane region" description="Helical" evidence="10">
    <location>
        <begin position="21"/>
        <end position="42"/>
    </location>
</feature>
<evidence type="ECO:0000313" key="11">
    <source>
        <dbReference type="EMBL" id="PJJ41755.1"/>
    </source>
</evidence>
<evidence type="ECO:0000256" key="7">
    <source>
        <dbReference type="ARBA" id="ARBA00023065"/>
    </source>
</evidence>
<gene>
    <name evidence="11" type="ORF">BGX16_1749</name>
</gene>
<dbReference type="GO" id="GO:0006811">
    <property type="term" value="P:monoatomic ion transport"/>
    <property type="evidence" value="ECO:0007669"/>
    <property type="project" value="UniProtKB-KW"/>
</dbReference>
<keyword evidence="6 10" id="KW-1133">Transmembrane helix</keyword>
<accession>A0A2M9A7R2</accession>
<feature type="transmembrane region" description="Helical" evidence="10">
    <location>
        <begin position="133"/>
        <end position="154"/>
    </location>
</feature>
<proteinExistence type="predicted"/>
<dbReference type="PANTHER" id="PTHR43298">
    <property type="entry name" value="MULTIDRUG RESISTANCE PROTEIN NORM-RELATED"/>
    <property type="match status" value="1"/>
</dbReference>
<evidence type="ECO:0000256" key="4">
    <source>
        <dbReference type="ARBA" id="ARBA00022475"/>
    </source>
</evidence>
<dbReference type="GO" id="GO:0005886">
    <property type="term" value="C:plasma membrane"/>
    <property type="evidence" value="ECO:0007669"/>
    <property type="project" value="UniProtKB-SubCell"/>
</dbReference>
<dbReference type="Pfam" id="PF01554">
    <property type="entry name" value="MatE"/>
    <property type="match status" value="2"/>
</dbReference>
<keyword evidence="3" id="KW-0050">Antiport</keyword>
<evidence type="ECO:0000256" key="1">
    <source>
        <dbReference type="ARBA" id="ARBA00004651"/>
    </source>
</evidence>
<dbReference type="InterPro" id="IPR002528">
    <property type="entry name" value="MATE_fam"/>
</dbReference>
<feature type="transmembrane region" description="Helical" evidence="10">
    <location>
        <begin position="313"/>
        <end position="335"/>
    </location>
</feature>
<feature type="transmembrane region" description="Helical" evidence="10">
    <location>
        <begin position="189"/>
        <end position="211"/>
    </location>
</feature>
<evidence type="ECO:0000256" key="6">
    <source>
        <dbReference type="ARBA" id="ARBA00022989"/>
    </source>
</evidence>
<evidence type="ECO:0000256" key="5">
    <source>
        <dbReference type="ARBA" id="ARBA00022692"/>
    </source>
</evidence>
<dbReference type="InterPro" id="IPR048279">
    <property type="entry name" value="MdtK-like"/>
</dbReference>
<organism evidence="11 12">
    <name type="scientific">Hallerella succinigenes</name>
    <dbReference type="NCBI Taxonomy" id="1896222"/>
    <lineage>
        <taxon>Bacteria</taxon>
        <taxon>Pseudomonadati</taxon>
        <taxon>Fibrobacterota</taxon>
        <taxon>Fibrobacteria</taxon>
        <taxon>Fibrobacterales</taxon>
        <taxon>Fibrobacteraceae</taxon>
        <taxon>Hallerella</taxon>
    </lineage>
</organism>